<gene>
    <name evidence="2" type="ORF">AQI95_23865</name>
</gene>
<keyword evidence="1" id="KW-0472">Membrane</keyword>
<feature type="transmembrane region" description="Helical" evidence="1">
    <location>
        <begin position="278"/>
        <end position="296"/>
    </location>
</feature>
<protein>
    <submittedName>
        <fullName evidence="2">Uncharacterized protein</fullName>
    </submittedName>
</protein>
<feature type="transmembrane region" description="Helical" evidence="1">
    <location>
        <begin position="84"/>
        <end position="103"/>
    </location>
</feature>
<name>A0A101P259_9ACTN</name>
<evidence type="ECO:0000313" key="3">
    <source>
        <dbReference type="Proteomes" id="UP000053127"/>
    </source>
</evidence>
<proteinExistence type="predicted"/>
<dbReference type="AlphaFoldDB" id="A0A101P259"/>
<comment type="caution">
    <text evidence="2">The sequence shown here is derived from an EMBL/GenBank/DDBJ whole genome shotgun (WGS) entry which is preliminary data.</text>
</comment>
<feature type="transmembrane region" description="Helical" evidence="1">
    <location>
        <begin position="302"/>
        <end position="319"/>
    </location>
</feature>
<dbReference type="RefSeq" id="WP_067127233.1">
    <property type="nucleotide sequence ID" value="NZ_JBFACD010000002.1"/>
</dbReference>
<sequence>MTDANTRWNARTRLALAARSVDMATADMVLDEVEQHCADSGETPEDAFGEPEEYAAAVVRERLPPEDRTGRRWDGLTRVDHESAALAQTGVAALVAGGCLWMWRGTLADVTSAGLAGGVLLGVAVPSACLTATLSRSRARGVLGWGSATLITLLLAAAAFTVLPTTSLGRFPAPALCALGVALLWAAARHDRDPDPEELTVTSQTLPENWLVDLPRLLEERHGLSRDRAAELTREAAHHLTATGRDAEKEFGAVELYALRLAEEQPAPRARWWTNKDVQAAVRVALFVTYLVSNLASHGPMWQTVLAAVALATELALFMDRRMRGRRSR</sequence>
<keyword evidence="1" id="KW-0812">Transmembrane</keyword>
<dbReference type="EMBL" id="LMWN01000033">
    <property type="protein sequence ID" value="KUN03528.1"/>
    <property type="molecule type" value="Genomic_DNA"/>
</dbReference>
<reference evidence="2 3" key="1">
    <citation type="submission" date="2015-10" db="EMBL/GenBank/DDBJ databases">
        <title>Draft genome sequence of Streptomyces yokosukanensis DSM 40224, type strain for the species Streptomyces yokosukanensis.</title>
        <authorList>
            <person name="Ruckert C."/>
            <person name="Winkler A."/>
            <person name="Kalinowski J."/>
            <person name="Kampfer P."/>
            <person name="Glaeser S."/>
        </authorList>
    </citation>
    <scope>NUCLEOTIDE SEQUENCE [LARGE SCALE GENOMIC DNA]</scope>
    <source>
        <strain evidence="2 3">DSM 40224</strain>
    </source>
</reference>
<feature type="transmembrane region" description="Helical" evidence="1">
    <location>
        <begin position="142"/>
        <end position="163"/>
    </location>
</feature>
<evidence type="ECO:0000256" key="1">
    <source>
        <dbReference type="SAM" id="Phobius"/>
    </source>
</evidence>
<keyword evidence="3" id="KW-1185">Reference proteome</keyword>
<organism evidence="2 3">
    <name type="scientific">Streptomyces yokosukanensis</name>
    <dbReference type="NCBI Taxonomy" id="67386"/>
    <lineage>
        <taxon>Bacteria</taxon>
        <taxon>Bacillati</taxon>
        <taxon>Actinomycetota</taxon>
        <taxon>Actinomycetes</taxon>
        <taxon>Kitasatosporales</taxon>
        <taxon>Streptomycetaceae</taxon>
        <taxon>Streptomyces</taxon>
    </lineage>
</organism>
<feature type="transmembrane region" description="Helical" evidence="1">
    <location>
        <begin position="169"/>
        <end position="188"/>
    </location>
</feature>
<feature type="transmembrane region" description="Helical" evidence="1">
    <location>
        <begin position="115"/>
        <end position="135"/>
    </location>
</feature>
<dbReference type="Proteomes" id="UP000053127">
    <property type="component" value="Unassembled WGS sequence"/>
</dbReference>
<evidence type="ECO:0000313" key="2">
    <source>
        <dbReference type="EMBL" id="KUN03528.1"/>
    </source>
</evidence>
<accession>A0A101P259</accession>
<keyword evidence="1" id="KW-1133">Transmembrane helix</keyword>
<dbReference type="OrthoDB" id="4217222at2"/>